<keyword evidence="3" id="KW-1185">Reference proteome</keyword>
<evidence type="ECO:0000313" key="2">
    <source>
        <dbReference type="EMBL" id="KAL1489210.1"/>
    </source>
</evidence>
<dbReference type="InterPro" id="IPR036397">
    <property type="entry name" value="RNaseH_sf"/>
</dbReference>
<dbReference type="PANTHER" id="PTHR47326">
    <property type="entry name" value="TRANSPOSABLE ELEMENT TC3 TRANSPOSASE-LIKE PROTEIN"/>
    <property type="match status" value="1"/>
</dbReference>
<sequence length="363" mass="42541">MSFSLEEKTFIIESYFRNAEKINNVWSYSTHKCFEEFRVEFPMRVVDYTQFIECLTRSVKLFRETGSLKRKVGSGPPLKRTADVVNAAQEIMDNEPQTSLRQLSRQMQLSVSTCRDILKTDLHLYPYRISVVPELLPPDLPKRLQFCEWFRNVLENNEVVLNKCFFTDEAWFHMTGYVNSQNMRIWSSTNPHVFVETSLHPQKIGVWSAFSGRKVIGPIFFDGNINGIRYRTDILHPFLEQLHDDELSEGYFQQDGATPHSTRETLNLLQEFYDDRIISRNSNIPWPPRSCDLTPCDFFLWPYIKNRIFTRPVQNMDDLKERITASINHLNNSPEILQNVVTGMKKRINLCYNEQGGPVQHLI</sequence>
<reference evidence="1 3" key="1">
    <citation type="submission" date="2024-05" db="EMBL/GenBank/DDBJ databases">
        <title>Genetic variation in Jamaican populations of the coffee berry borer (Hypothenemus hampei).</title>
        <authorList>
            <person name="Errbii M."/>
            <person name="Myrie A."/>
        </authorList>
    </citation>
    <scope>NUCLEOTIDE SEQUENCE [LARGE SCALE GENOMIC DNA]</scope>
    <source>
        <strain evidence="1">JA-Hopewell-2020-01-JO</strain>
        <tissue evidence="1">Whole body</tissue>
    </source>
</reference>
<name>A0ABD1E280_HYPHA</name>
<dbReference type="Proteomes" id="UP001566132">
    <property type="component" value="Unassembled WGS sequence"/>
</dbReference>
<comment type="caution">
    <text evidence="1">The sequence shown here is derived from an EMBL/GenBank/DDBJ whole genome shotgun (WGS) entry which is preliminary data.</text>
</comment>
<protein>
    <recommendedName>
        <fullName evidence="4">Transposable element Tc3 transposase</fullName>
    </recommendedName>
</protein>
<dbReference type="EMBL" id="JBDJPC010000013">
    <property type="protein sequence ID" value="KAL1488784.1"/>
    <property type="molecule type" value="Genomic_DNA"/>
</dbReference>
<organism evidence="1 3">
    <name type="scientific">Hypothenemus hampei</name>
    <name type="common">Coffee berry borer</name>
    <dbReference type="NCBI Taxonomy" id="57062"/>
    <lineage>
        <taxon>Eukaryota</taxon>
        <taxon>Metazoa</taxon>
        <taxon>Ecdysozoa</taxon>
        <taxon>Arthropoda</taxon>
        <taxon>Hexapoda</taxon>
        <taxon>Insecta</taxon>
        <taxon>Pterygota</taxon>
        <taxon>Neoptera</taxon>
        <taxon>Endopterygota</taxon>
        <taxon>Coleoptera</taxon>
        <taxon>Polyphaga</taxon>
        <taxon>Cucujiformia</taxon>
        <taxon>Curculionidae</taxon>
        <taxon>Scolytinae</taxon>
        <taxon>Hypothenemus</taxon>
    </lineage>
</organism>
<gene>
    <name evidence="2" type="ORF">ABEB36_014143</name>
    <name evidence="1" type="ORF">ABEB36_014582</name>
</gene>
<proteinExistence type="predicted"/>
<dbReference type="EMBL" id="JBDJPC010000012">
    <property type="protein sequence ID" value="KAL1489210.1"/>
    <property type="molecule type" value="Genomic_DNA"/>
</dbReference>
<evidence type="ECO:0000313" key="3">
    <source>
        <dbReference type="Proteomes" id="UP001566132"/>
    </source>
</evidence>
<evidence type="ECO:0000313" key="1">
    <source>
        <dbReference type="EMBL" id="KAL1488784.1"/>
    </source>
</evidence>
<evidence type="ECO:0008006" key="4">
    <source>
        <dbReference type="Google" id="ProtNLM"/>
    </source>
</evidence>
<accession>A0ABD1E280</accession>
<dbReference type="AlphaFoldDB" id="A0ABD1E280"/>
<dbReference type="Gene3D" id="3.30.420.10">
    <property type="entry name" value="Ribonuclease H-like superfamily/Ribonuclease H"/>
    <property type="match status" value="1"/>
</dbReference>
<dbReference type="PANTHER" id="PTHR47326:SF1">
    <property type="entry name" value="HTH PSQ-TYPE DOMAIN-CONTAINING PROTEIN"/>
    <property type="match status" value="1"/>
</dbReference>